<dbReference type="RefSeq" id="WP_072929000.1">
    <property type="nucleotide sequence ID" value="NZ_CP119395.1"/>
</dbReference>
<gene>
    <name evidence="1" type="ORF">CYR34_15440</name>
</gene>
<name>A0A2N5EK93_9GAMM</name>
<accession>A0A2N5EK93</accession>
<reference evidence="1 2" key="1">
    <citation type="submission" date="2017-12" db="EMBL/GenBank/DDBJ databases">
        <title>Characterization of six clinical isolates of Enterochimera gen. nov., a novel genus of the Yersiniaciae family and the three species Enterochimera arupensis sp. nov., Enterochimera coloradensis sp. nov, and Enterochimera californica sp. nov.</title>
        <authorList>
            <person name="Rossi A."/>
            <person name="Fisher M."/>
        </authorList>
    </citation>
    <scope>NUCLEOTIDE SEQUENCE [LARGE SCALE GENOMIC DNA]</scope>
    <source>
        <strain evidence="1 2">2016Iso1</strain>
    </source>
</reference>
<protein>
    <submittedName>
        <fullName evidence="1">Uncharacterized protein</fullName>
    </submittedName>
</protein>
<organism evidence="1 2">
    <name type="scientific">Chimaeribacter arupi</name>
    <dbReference type="NCBI Taxonomy" id="2060066"/>
    <lineage>
        <taxon>Bacteria</taxon>
        <taxon>Pseudomonadati</taxon>
        <taxon>Pseudomonadota</taxon>
        <taxon>Gammaproteobacteria</taxon>
        <taxon>Enterobacterales</taxon>
        <taxon>Yersiniaceae</taxon>
        <taxon>Chimaeribacter</taxon>
    </lineage>
</organism>
<evidence type="ECO:0000313" key="2">
    <source>
        <dbReference type="Proteomes" id="UP000234626"/>
    </source>
</evidence>
<dbReference type="Proteomes" id="UP000234626">
    <property type="component" value="Unassembled WGS sequence"/>
</dbReference>
<keyword evidence="2" id="KW-1185">Reference proteome</keyword>
<evidence type="ECO:0000313" key="1">
    <source>
        <dbReference type="EMBL" id="PLR46740.1"/>
    </source>
</evidence>
<sequence length="63" mass="6635">MIDADAFSTPGPPVNITPILSKAGGVRAFHSQAAEVPGSLAQPYCSENQIAVKNYITVKNYGK</sequence>
<dbReference type="EMBL" id="PJZK01000017">
    <property type="protein sequence ID" value="PLR46740.1"/>
    <property type="molecule type" value="Genomic_DNA"/>
</dbReference>
<proteinExistence type="predicted"/>
<comment type="caution">
    <text evidence="1">The sequence shown here is derived from an EMBL/GenBank/DDBJ whole genome shotgun (WGS) entry which is preliminary data.</text>
</comment>
<dbReference type="AlphaFoldDB" id="A0A2N5EK93"/>